<name>A0A318STR6_9RHOB</name>
<dbReference type="Proteomes" id="UP000248311">
    <property type="component" value="Unassembled WGS sequence"/>
</dbReference>
<gene>
    <name evidence="4" type="ORF">DFP88_103128</name>
</gene>
<protein>
    <submittedName>
        <fullName evidence="4">Cu-Zn family superoxide dismutase</fullName>
    </submittedName>
</protein>
<comment type="caution">
    <text evidence="4">The sequence shown here is derived from an EMBL/GenBank/DDBJ whole genome shotgun (WGS) entry which is preliminary data.</text>
</comment>
<comment type="similarity">
    <text evidence="1">Belongs to the Cu-Zn superoxide dismutase family.</text>
</comment>
<dbReference type="EMBL" id="QJTE01000003">
    <property type="protein sequence ID" value="PYE83769.1"/>
    <property type="molecule type" value="Genomic_DNA"/>
</dbReference>
<dbReference type="AlphaFoldDB" id="A0A318STR6"/>
<dbReference type="InterPro" id="IPR036423">
    <property type="entry name" value="SOD-like_Cu/Zn_dom_sf"/>
</dbReference>
<organism evidence="4 5">
    <name type="scientific">Pseudoroseicyclus aestuarii</name>
    <dbReference type="NCBI Taxonomy" id="1795041"/>
    <lineage>
        <taxon>Bacteria</taxon>
        <taxon>Pseudomonadati</taxon>
        <taxon>Pseudomonadota</taxon>
        <taxon>Alphaproteobacteria</taxon>
        <taxon>Rhodobacterales</taxon>
        <taxon>Paracoccaceae</taxon>
        <taxon>Pseudoroseicyclus</taxon>
    </lineage>
</organism>
<dbReference type="InterPro" id="IPR024134">
    <property type="entry name" value="SOD_Cu/Zn_/chaperone"/>
</dbReference>
<sequence>MTRFALAATAALLLPVAATAQDATATLMAQDGTEHGTVNFTQGPNGVLVEARATGLPEGPHGFHIHETGACEGDFTSAGDHFAPGGNGHGFLSDGGYHAGDLPILHAAADGTATADFFVPQLSLGDGGEADMMDEDGSAVMFHAEGDSYMEEAGSGDRLACGVIEAAE</sequence>
<dbReference type="SUPFAM" id="SSF49329">
    <property type="entry name" value="Cu,Zn superoxide dismutase-like"/>
    <property type="match status" value="1"/>
</dbReference>
<dbReference type="OrthoDB" id="5431326at2"/>
<feature type="domain" description="Superoxide dismutase copper/zinc binding" evidence="3">
    <location>
        <begin position="35"/>
        <end position="164"/>
    </location>
</feature>
<dbReference type="PANTHER" id="PTHR10003">
    <property type="entry name" value="SUPEROXIDE DISMUTASE CU-ZN -RELATED"/>
    <property type="match status" value="1"/>
</dbReference>
<dbReference type="InterPro" id="IPR001424">
    <property type="entry name" value="SOD_Cu_Zn_dom"/>
</dbReference>
<proteinExistence type="inferred from homology"/>
<reference evidence="4 5" key="1">
    <citation type="submission" date="2018-06" db="EMBL/GenBank/DDBJ databases">
        <title>Genomic Encyclopedia of Type Strains, Phase III (KMG-III): the genomes of soil and plant-associated and newly described type strains.</title>
        <authorList>
            <person name="Whitman W."/>
        </authorList>
    </citation>
    <scope>NUCLEOTIDE SEQUENCE [LARGE SCALE GENOMIC DNA]</scope>
    <source>
        <strain evidence="4 5">CECT 9025</strain>
    </source>
</reference>
<keyword evidence="5" id="KW-1185">Reference proteome</keyword>
<dbReference type="PRINTS" id="PR00068">
    <property type="entry name" value="CUZNDISMTASE"/>
</dbReference>
<evidence type="ECO:0000256" key="1">
    <source>
        <dbReference type="ARBA" id="ARBA00010457"/>
    </source>
</evidence>
<evidence type="ECO:0000256" key="2">
    <source>
        <dbReference type="SAM" id="SignalP"/>
    </source>
</evidence>
<accession>A0A318STR6</accession>
<evidence type="ECO:0000313" key="5">
    <source>
        <dbReference type="Proteomes" id="UP000248311"/>
    </source>
</evidence>
<dbReference type="GO" id="GO:0006801">
    <property type="term" value="P:superoxide metabolic process"/>
    <property type="evidence" value="ECO:0007669"/>
    <property type="project" value="InterPro"/>
</dbReference>
<feature type="chain" id="PRO_5016377780" evidence="2">
    <location>
        <begin position="21"/>
        <end position="168"/>
    </location>
</feature>
<dbReference type="Pfam" id="PF00080">
    <property type="entry name" value="Sod_Cu"/>
    <property type="match status" value="1"/>
</dbReference>
<keyword evidence="2" id="KW-0732">Signal</keyword>
<feature type="signal peptide" evidence="2">
    <location>
        <begin position="1"/>
        <end position="20"/>
    </location>
</feature>
<evidence type="ECO:0000259" key="3">
    <source>
        <dbReference type="Pfam" id="PF00080"/>
    </source>
</evidence>
<evidence type="ECO:0000313" key="4">
    <source>
        <dbReference type="EMBL" id="PYE83769.1"/>
    </source>
</evidence>
<dbReference type="GO" id="GO:0005507">
    <property type="term" value="F:copper ion binding"/>
    <property type="evidence" value="ECO:0007669"/>
    <property type="project" value="InterPro"/>
</dbReference>
<dbReference type="Gene3D" id="2.60.40.200">
    <property type="entry name" value="Superoxide dismutase, copper/zinc binding domain"/>
    <property type="match status" value="1"/>
</dbReference>
<dbReference type="RefSeq" id="WP_110814333.1">
    <property type="nucleotide sequence ID" value="NZ_QJTE01000003.1"/>
</dbReference>